<dbReference type="AlphaFoldDB" id="A0A4R1F8F4"/>
<keyword evidence="9" id="KW-1185">Reference proteome</keyword>
<comment type="subcellular location">
    <subcellularLocation>
        <location evidence="1">Cell envelope</location>
    </subcellularLocation>
</comment>
<comment type="caution">
    <text evidence="8">The sequence shown here is derived from an EMBL/GenBank/DDBJ whole genome shotgun (WGS) entry which is preliminary data.</text>
</comment>
<keyword evidence="3" id="KW-0560">Oxidoreductase</keyword>
<keyword evidence="2 6" id="KW-0732">Signal</keyword>
<feature type="binding site" description="covalent" evidence="4">
    <location>
        <position position="82"/>
    </location>
    <ligand>
        <name>heme c</name>
        <dbReference type="ChEBI" id="CHEBI:61717"/>
        <label>1</label>
    </ligand>
</feature>
<keyword evidence="8" id="KW-0575">Peroxidase</keyword>
<keyword evidence="5" id="KW-0408">Iron</keyword>
<dbReference type="PIRSF" id="PIRSF000294">
    <property type="entry name" value="Cytochrome-c_peroxidase"/>
    <property type="match status" value="1"/>
</dbReference>
<dbReference type="Pfam" id="PF03150">
    <property type="entry name" value="CCP_MauG"/>
    <property type="match status" value="1"/>
</dbReference>
<dbReference type="RefSeq" id="WP_131904691.1">
    <property type="nucleotide sequence ID" value="NZ_BAAAFU010000008.1"/>
</dbReference>
<evidence type="ECO:0000256" key="2">
    <source>
        <dbReference type="ARBA" id="ARBA00022729"/>
    </source>
</evidence>
<dbReference type="OrthoDB" id="9805202at2"/>
<feature type="binding site" description="covalent" evidence="4">
    <location>
        <position position="268"/>
    </location>
    <ligand>
        <name>heme c</name>
        <dbReference type="ChEBI" id="CHEBI:61717"/>
        <label>2</label>
    </ligand>
</feature>
<dbReference type="InterPro" id="IPR026259">
    <property type="entry name" value="MauG/Cytc_peroxidase"/>
</dbReference>
<keyword evidence="5" id="KW-0479">Metal-binding</keyword>
<proteinExistence type="predicted"/>
<feature type="chain" id="PRO_5020673770" evidence="6">
    <location>
        <begin position="24"/>
        <end position="399"/>
    </location>
</feature>
<accession>A0A4R1F8F4</accession>
<feature type="signal peptide" evidence="6">
    <location>
        <begin position="1"/>
        <end position="23"/>
    </location>
</feature>
<gene>
    <name evidence="8" type="ORF">EV695_0893</name>
</gene>
<dbReference type="InterPro" id="IPR036909">
    <property type="entry name" value="Cyt_c-like_dom_sf"/>
</dbReference>
<evidence type="ECO:0000256" key="6">
    <source>
        <dbReference type="SAM" id="SignalP"/>
    </source>
</evidence>
<dbReference type="GO" id="GO:0030313">
    <property type="term" value="C:cell envelope"/>
    <property type="evidence" value="ECO:0007669"/>
    <property type="project" value="UniProtKB-SubCell"/>
</dbReference>
<name>A0A4R1F8F4_9GAMM</name>
<keyword evidence="4" id="KW-0349">Heme</keyword>
<feature type="binding site" description="axial binding residue" evidence="5">
    <location>
        <position position="269"/>
    </location>
    <ligand>
        <name>heme c</name>
        <dbReference type="ChEBI" id="CHEBI:61717"/>
        <label>2</label>
    </ligand>
    <ligandPart>
        <name>Fe</name>
        <dbReference type="ChEBI" id="CHEBI:18248"/>
    </ligandPart>
</feature>
<feature type="domain" description="Di-haem cytochrome c peroxidase" evidence="7">
    <location>
        <begin position="58"/>
        <end position="235"/>
    </location>
</feature>
<dbReference type="EMBL" id="SMFQ01000002">
    <property type="protein sequence ID" value="TCJ89032.1"/>
    <property type="molecule type" value="Genomic_DNA"/>
</dbReference>
<dbReference type="SUPFAM" id="SSF46626">
    <property type="entry name" value="Cytochrome c"/>
    <property type="match status" value="2"/>
</dbReference>
<dbReference type="GO" id="GO:0020037">
    <property type="term" value="F:heme binding"/>
    <property type="evidence" value="ECO:0007669"/>
    <property type="project" value="InterPro"/>
</dbReference>
<evidence type="ECO:0000313" key="9">
    <source>
        <dbReference type="Proteomes" id="UP000294887"/>
    </source>
</evidence>
<dbReference type="InterPro" id="IPR004852">
    <property type="entry name" value="Di-haem_cyt_c_peroxidsae"/>
</dbReference>
<sequence length="399" mass="45155">MIKYSFNLIFTLFSILIVSSISANSWSDKDIQQISAFTLKKLQPVKDPSNKYLLDKNVISLGEKLFSDTRLSSNKKISCASCHIKEKSFTDNHNLAVGLQKGFRNTPTLLNSAHHNWFFADGSKDSLWAQVLSSIENPAEQNFTRVELFNLFINDNTYKTLYESVFKQSLTKTSIATNLPAKAGPNADLQGLIEWKKLNSNQRDRINLFFTNIGKSIASYVTTLESKESRFDKFAYELSVTGRSSLLNKSEINGYKLFIDQKSGCSNCHSGPLFTNKEFHNIGTGILAHDNGRSEVINAVIHDEFNCLSKYSDAKKEECVELNYINRNKHGLSGAFKTPSLRNLSKTAPYIHDGRFNNLEEVLRYYNSIDEKRALEVDLPPISLTVKEQQDIVNFLLTL</sequence>
<feature type="binding site" description="covalent" evidence="4">
    <location>
        <position position="79"/>
    </location>
    <ligand>
        <name>heme c</name>
        <dbReference type="ChEBI" id="CHEBI:61717"/>
        <label>1</label>
    </ligand>
</feature>
<evidence type="ECO:0000256" key="1">
    <source>
        <dbReference type="ARBA" id="ARBA00004196"/>
    </source>
</evidence>
<dbReference type="GO" id="GO:0004130">
    <property type="term" value="F:cytochrome-c peroxidase activity"/>
    <property type="evidence" value="ECO:0007669"/>
    <property type="project" value="TreeGrafter"/>
</dbReference>
<feature type="binding site" description="axial binding residue" evidence="5">
    <location>
        <position position="83"/>
    </location>
    <ligand>
        <name>heme c</name>
        <dbReference type="ChEBI" id="CHEBI:61717"/>
        <label>1</label>
    </ligand>
    <ligandPart>
        <name>Fe</name>
        <dbReference type="ChEBI" id="CHEBI:18248"/>
    </ligandPart>
</feature>
<evidence type="ECO:0000256" key="4">
    <source>
        <dbReference type="PIRSR" id="PIRSR000294-1"/>
    </source>
</evidence>
<evidence type="ECO:0000256" key="5">
    <source>
        <dbReference type="PIRSR" id="PIRSR000294-2"/>
    </source>
</evidence>
<evidence type="ECO:0000259" key="7">
    <source>
        <dbReference type="Pfam" id="PF03150"/>
    </source>
</evidence>
<dbReference type="GO" id="GO:0046872">
    <property type="term" value="F:metal ion binding"/>
    <property type="evidence" value="ECO:0007669"/>
    <property type="project" value="UniProtKB-KW"/>
</dbReference>
<comment type="PTM">
    <text evidence="4">Binds 2 heme groups per subunit.</text>
</comment>
<comment type="cofactor">
    <cofactor evidence="4">
        <name>heme</name>
        <dbReference type="ChEBI" id="CHEBI:30413"/>
    </cofactor>
    <text evidence="4">Binds 2 heme groups.</text>
</comment>
<organism evidence="8 9">
    <name type="scientific">Cocleimonas flava</name>
    <dbReference type="NCBI Taxonomy" id="634765"/>
    <lineage>
        <taxon>Bacteria</taxon>
        <taxon>Pseudomonadati</taxon>
        <taxon>Pseudomonadota</taxon>
        <taxon>Gammaproteobacteria</taxon>
        <taxon>Thiotrichales</taxon>
        <taxon>Thiotrichaceae</taxon>
        <taxon>Cocleimonas</taxon>
    </lineage>
</organism>
<evidence type="ECO:0000256" key="3">
    <source>
        <dbReference type="ARBA" id="ARBA00023002"/>
    </source>
</evidence>
<dbReference type="Gene3D" id="1.10.760.10">
    <property type="entry name" value="Cytochrome c-like domain"/>
    <property type="match status" value="2"/>
</dbReference>
<evidence type="ECO:0000313" key="8">
    <source>
        <dbReference type="EMBL" id="TCJ89032.1"/>
    </source>
</evidence>
<dbReference type="GO" id="GO:0009055">
    <property type="term" value="F:electron transfer activity"/>
    <property type="evidence" value="ECO:0007669"/>
    <property type="project" value="InterPro"/>
</dbReference>
<protein>
    <submittedName>
        <fullName evidence="8">Cytochrome c peroxidase</fullName>
    </submittedName>
</protein>
<dbReference type="Proteomes" id="UP000294887">
    <property type="component" value="Unassembled WGS sequence"/>
</dbReference>
<dbReference type="InterPro" id="IPR051395">
    <property type="entry name" value="Cytochrome_c_Peroxidase/MauG"/>
</dbReference>
<feature type="binding site" description="covalent" evidence="4">
    <location>
        <position position="265"/>
    </location>
    <ligand>
        <name>heme c</name>
        <dbReference type="ChEBI" id="CHEBI:61717"/>
        <label>2</label>
    </ligand>
</feature>
<reference evidence="8 9" key="1">
    <citation type="submission" date="2019-03" db="EMBL/GenBank/DDBJ databases">
        <title>Genomic Encyclopedia of Type Strains, Phase IV (KMG-IV): sequencing the most valuable type-strain genomes for metagenomic binning, comparative biology and taxonomic classification.</title>
        <authorList>
            <person name="Goeker M."/>
        </authorList>
    </citation>
    <scope>NUCLEOTIDE SEQUENCE [LARGE SCALE GENOMIC DNA]</scope>
    <source>
        <strain evidence="8 9">DSM 24830</strain>
    </source>
</reference>
<dbReference type="PANTHER" id="PTHR30600">
    <property type="entry name" value="CYTOCHROME C PEROXIDASE-RELATED"/>
    <property type="match status" value="1"/>
</dbReference>
<dbReference type="PANTHER" id="PTHR30600:SF10">
    <property type="entry name" value="BLL6722 PROTEIN"/>
    <property type="match status" value="1"/>
</dbReference>